<keyword evidence="13" id="KW-1185">Reference proteome</keyword>
<evidence type="ECO:0000256" key="4">
    <source>
        <dbReference type="ARBA" id="ARBA00022630"/>
    </source>
</evidence>
<evidence type="ECO:0000256" key="3">
    <source>
        <dbReference type="ARBA" id="ARBA00022575"/>
    </source>
</evidence>
<dbReference type="Proteomes" id="UP000015531">
    <property type="component" value="Unassembled WGS sequence"/>
</dbReference>
<dbReference type="PANTHER" id="PTHR42747">
    <property type="entry name" value="NITRONATE MONOOXYGENASE-RELATED"/>
    <property type="match status" value="1"/>
</dbReference>
<dbReference type="Gene3D" id="3.20.20.70">
    <property type="entry name" value="Aldolase class I"/>
    <property type="match status" value="1"/>
</dbReference>
<keyword evidence="12" id="KW-0223">Dioxygenase</keyword>
<proteinExistence type="inferred from homology"/>
<keyword evidence="8" id="KW-0503">Monooxygenase</keyword>
<dbReference type="FunFam" id="3.20.20.70:FF:000154">
    <property type="entry name" value="Probable nitronate monooxygenase"/>
    <property type="match status" value="1"/>
</dbReference>
<evidence type="ECO:0000313" key="13">
    <source>
        <dbReference type="Proteomes" id="UP000015531"/>
    </source>
</evidence>
<keyword evidence="6" id="KW-0547">Nucleotide-binding</keyword>
<evidence type="ECO:0000256" key="8">
    <source>
        <dbReference type="ARBA" id="ARBA00023033"/>
    </source>
</evidence>
<reference evidence="12 13" key="1">
    <citation type="journal article" date="2013" name="Genome Announc.">
        <title>Draft Genome Sequence of Sphingobium lactosutens Strain DS20T, Isolated from a Hexachlorocyclohexane Dumpsite.</title>
        <authorList>
            <person name="Kumar R."/>
            <person name="Dwivedi V."/>
            <person name="Negi V."/>
            <person name="Khurana J.P."/>
            <person name="Lal R."/>
        </authorList>
    </citation>
    <scope>NUCLEOTIDE SEQUENCE [LARGE SCALE GENOMIC DNA]</scope>
    <source>
        <strain evidence="12 13">DS20</strain>
    </source>
</reference>
<keyword evidence="7" id="KW-0560">Oxidoreductase</keyword>
<keyword evidence="5" id="KW-0288">FMN</keyword>
<dbReference type="eggNOG" id="COG2070">
    <property type="taxonomic scope" value="Bacteria"/>
</dbReference>
<dbReference type="InterPro" id="IPR004136">
    <property type="entry name" value="NMO"/>
</dbReference>
<evidence type="ECO:0000313" key="12">
    <source>
        <dbReference type="EMBL" id="EQB11476.1"/>
    </source>
</evidence>
<gene>
    <name evidence="12" type="ORF">RLDS_24030</name>
</gene>
<dbReference type="SUPFAM" id="SSF51412">
    <property type="entry name" value="Inosine monophosphate dehydrogenase (IMPDH)"/>
    <property type="match status" value="1"/>
</dbReference>
<dbReference type="GO" id="GO:0051213">
    <property type="term" value="F:dioxygenase activity"/>
    <property type="evidence" value="ECO:0007669"/>
    <property type="project" value="UniProtKB-KW"/>
</dbReference>
<keyword evidence="4" id="KW-0285">Flavoprotein</keyword>
<dbReference type="PANTHER" id="PTHR42747:SF3">
    <property type="entry name" value="NITRONATE MONOOXYGENASE-RELATED"/>
    <property type="match status" value="1"/>
</dbReference>
<keyword evidence="3" id="KW-0216">Detoxification</keyword>
<evidence type="ECO:0000256" key="11">
    <source>
        <dbReference type="ARBA" id="ARBA00067136"/>
    </source>
</evidence>
<sequence length="377" mass="39100">MRSPAARAVGLFCVSTLVRSARPPHIGAMNPLASFGLSVPIIQAPMAGVSSPDMAAAVSNAGALGSIAVGAVDASQARAMIDAVAARTNRPFNVNLFVHQPAIPRPDVETRWLAAMAPLFSRFDAKPPPALRAIYRSFAEDDAMLAMLVEARPAVVSFHFGLPDDRQITLLKSVGCILLASVTNAREARAAREAGIDLLVAQGYEAGGHRGMFDPALPDAQLGTMALTRLLVEQSGLPVIAAGGIMDGRGVRAALNLGAVAAQMGTAFIACPESDADAAYRAVLFNEAAHDTVMTHAVSGRPARCLRNAFVDWGEGVATAPPDYPIAYDAGKALHRAARAHGETGFGAQWAGQGAPLARAMPAAELVARIAAEMAAT</sequence>
<comment type="caution">
    <text evidence="12">The sequence shown here is derived from an EMBL/GenBank/DDBJ whole genome shotgun (WGS) entry which is preliminary data.</text>
</comment>
<dbReference type="Pfam" id="PF03060">
    <property type="entry name" value="NMO"/>
    <property type="match status" value="1"/>
</dbReference>
<dbReference type="PATRIC" id="fig|1331060.3.peg.4663"/>
<accession>T0H561</accession>
<comment type="catalytic activity">
    <reaction evidence="10">
        <text>3 propionate 3-nitronate + 3 O2 + H2O = 3 3-oxopropanoate + 2 nitrate + nitrite + H2O2 + 3 H(+)</text>
        <dbReference type="Rhea" id="RHEA:57332"/>
        <dbReference type="ChEBI" id="CHEBI:15377"/>
        <dbReference type="ChEBI" id="CHEBI:15378"/>
        <dbReference type="ChEBI" id="CHEBI:15379"/>
        <dbReference type="ChEBI" id="CHEBI:16240"/>
        <dbReference type="ChEBI" id="CHEBI:16301"/>
        <dbReference type="ChEBI" id="CHEBI:17632"/>
        <dbReference type="ChEBI" id="CHEBI:33190"/>
        <dbReference type="ChEBI" id="CHEBI:136067"/>
    </reaction>
</comment>
<dbReference type="AlphaFoldDB" id="T0H561"/>
<dbReference type="EMBL" id="ATDP01000107">
    <property type="protein sequence ID" value="EQB11476.1"/>
    <property type="molecule type" value="Genomic_DNA"/>
</dbReference>
<comment type="cofactor">
    <cofactor evidence="1">
        <name>FMN</name>
        <dbReference type="ChEBI" id="CHEBI:58210"/>
    </cofactor>
</comment>
<organism evidence="12 13">
    <name type="scientific">Sphingobium lactosutens DS20</name>
    <dbReference type="NCBI Taxonomy" id="1331060"/>
    <lineage>
        <taxon>Bacteria</taxon>
        <taxon>Pseudomonadati</taxon>
        <taxon>Pseudomonadota</taxon>
        <taxon>Alphaproteobacteria</taxon>
        <taxon>Sphingomonadales</taxon>
        <taxon>Sphingomonadaceae</taxon>
        <taxon>Sphingobium</taxon>
    </lineage>
</organism>
<dbReference type="GO" id="GO:0018580">
    <property type="term" value="F:nitronate monooxygenase activity"/>
    <property type="evidence" value="ECO:0007669"/>
    <property type="project" value="InterPro"/>
</dbReference>
<dbReference type="GO" id="GO:0009636">
    <property type="term" value="P:response to toxic substance"/>
    <property type="evidence" value="ECO:0007669"/>
    <property type="project" value="UniProtKB-KW"/>
</dbReference>
<evidence type="ECO:0000256" key="2">
    <source>
        <dbReference type="ARBA" id="ARBA00009881"/>
    </source>
</evidence>
<dbReference type="GO" id="GO:0000166">
    <property type="term" value="F:nucleotide binding"/>
    <property type="evidence" value="ECO:0007669"/>
    <property type="project" value="UniProtKB-KW"/>
</dbReference>
<dbReference type="CDD" id="cd04730">
    <property type="entry name" value="NPD_like"/>
    <property type="match status" value="1"/>
</dbReference>
<evidence type="ECO:0000256" key="9">
    <source>
        <dbReference type="ARBA" id="ARBA00031155"/>
    </source>
</evidence>
<evidence type="ECO:0000256" key="10">
    <source>
        <dbReference type="ARBA" id="ARBA00049401"/>
    </source>
</evidence>
<dbReference type="InterPro" id="IPR013785">
    <property type="entry name" value="Aldolase_TIM"/>
</dbReference>
<evidence type="ECO:0000256" key="1">
    <source>
        <dbReference type="ARBA" id="ARBA00001917"/>
    </source>
</evidence>
<protein>
    <recommendedName>
        <fullName evidence="11">Nitronate monooxygenase</fullName>
    </recommendedName>
    <alternativeName>
        <fullName evidence="9">Propionate 3-nitronate monooxygenase</fullName>
    </alternativeName>
</protein>
<evidence type="ECO:0000256" key="5">
    <source>
        <dbReference type="ARBA" id="ARBA00022643"/>
    </source>
</evidence>
<evidence type="ECO:0000256" key="6">
    <source>
        <dbReference type="ARBA" id="ARBA00022741"/>
    </source>
</evidence>
<name>T0H561_9SPHN</name>
<comment type="similarity">
    <text evidence="2">Belongs to the nitronate monooxygenase family. NMO class I subfamily.</text>
</comment>
<evidence type="ECO:0000256" key="7">
    <source>
        <dbReference type="ARBA" id="ARBA00023002"/>
    </source>
</evidence>